<comment type="caution">
    <text evidence="1">The sequence shown here is derived from an EMBL/GenBank/DDBJ whole genome shotgun (WGS) entry which is preliminary data.</text>
</comment>
<reference evidence="1 2" key="1">
    <citation type="submission" date="2013-01" db="EMBL/GenBank/DDBJ databases">
        <authorList>
            <person name="Bench S."/>
        </authorList>
    </citation>
    <scope>NUCLEOTIDE SEQUENCE [LARGE SCALE GENOMIC DNA]</scope>
    <source>
        <strain evidence="1 2">WH 0401</strain>
    </source>
</reference>
<sequence length="39" mass="4304">MRIGALAVLKGWLNQSTVDFMLQHLHPDKAGDSPFLPAK</sequence>
<accession>T2JD79</accession>
<organism evidence="1 2">
    <name type="scientific">Crocosphaera watsonii WH 0401</name>
    <dbReference type="NCBI Taxonomy" id="555881"/>
    <lineage>
        <taxon>Bacteria</taxon>
        <taxon>Bacillati</taxon>
        <taxon>Cyanobacteriota</taxon>
        <taxon>Cyanophyceae</taxon>
        <taxon>Oscillatoriophycideae</taxon>
        <taxon>Chroococcales</taxon>
        <taxon>Aphanothecaceae</taxon>
        <taxon>Crocosphaera</taxon>
    </lineage>
</organism>
<proteinExistence type="predicted"/>
<evidence type="ECO:0000313" key="2">
    <source>
        <dbReference type="Proteomes" id="UP000018198"/>
    </source>
</evidence>
<dbReference type="EMBL" id="CAQM01000636">
    <property type="protein sequence ID" value="CCQ62979.1"/>
    <property type="molecule type" value="Genomic_DNA"/>
</dbReference>
<name>T2JD79_CROWT</name>
<evidence type="ECO:0000313" key="1">
    <source>
        <dbReference type="EMBL" id="CCQ62979.1"/>
    </source>
</evidence>
<dbReference type="Proteomes" id="UP000018198">
    <property type="component" value="Unassembled WGS sequence"/>
</dbReference>
<reference evidence="1 2" key="2">
    <citation type="submission" date="2013-09" db="EMBL/GenBank/DDBJ databases">
        <title>Whole genome comparison of six Crocosphaera watsonii strains with differing phenotypes.</title>
        <authorList>
            <person name="Bench S.R."/>
            <person name="Heller P."/>
            <person name="Frank I."/>
            <person name="Arciniega M."/>
            <person name="Shilova I.N."/>
            <person name="Zehr J.P."/>
        </authorList>
    </citation>
    <scope>NUCLEOTIDE SEQUENCE [LARGE SCALE GENOMIC DNA]</scope>
    <source>
        <strain evidence="1 2">WH 0401</strain>
    </source>
</reference>
<gene>
    <name evidence="1" type="ORF">CWATWH0401_4562</name>
</gene>
<protein>
    <submittedName>
        <fullName evidence="1">Type II secretory pathway, ATPase PulE/Tfp pilus assembly pathway, ATPase PilB</fullName>
    </submittedName>
</protein>
<dbReference type="AlphaFoldDB" id="T2JD79"/>